<sequence length="119" mass="13785">MIFENFLTIEYVSTFLGTIIVTMLIVQFFKGTPIIKKIPTKYFTFIVALVNMIICGLLTHTFSFSNLYLMIINAMLITFTATGGYDFAIRNVRVDKKDIEEYSEEIVQKVEKKDESFKK</sequence>
<dbReference type="RefSeq" id="WP_268061937.1">
    <property type="nucleotide sequence ID" value="NZ_JAPQFJ010000013.1"/>
</dbReference>
<keyword evidence="3" id="KW-1185">Reference proteome</keyword>
<comment type="caution">
    <text evidence="2">The sequence shown here is derived from an EMBL/GenBank/DDBJ whole genome shotgun (WGS) entry which is preliminary data.</text>
</comment>
<gene>
    <name evidence="2" type="ORF">OW729_12905</name>
</gene>
<evidence type="ECO:0000256" key="1">
    <source>
        <dbReference type="SAM" id="Phobius"/>
    </source>
</evidence>
<keyword evidence="1" id="KW-0472">Membrane</keyword>
<dbReference type="Proteomes" id="UP001144612">
    <property type="component" value="Unassembled WGS sequence"/>
</dbReference>
<evidence type="ECO:0000313" key="2">
    <source>
        <dbReference type="EMBL" id="MCY6959511.1"/>
    </source>
</evidence>
<keyword evidence="1" id="KW-0812">Transmembrane</keyword>
<name>A0ABT4DE76_9CLOT</name>
<organism evidence="2 3">
    <name type="scientific">Clostridium brassicae</name>
    <dbReference type="NCBI Taxonomy" id="2999072"/>
    <lineage>
        <taxon>Bacteria</taxon>
        <taxon>Bacillati</taxon>
        <taxon>Bacillota</taxon>
        <taxon>Clostridia</taxon>
        <taxon>Eubacteriales</taxon>
        <taxon>Clostridiaceae</taxon>
        <taxon>Clostridium</taxon>
    </lineage>
</organism>
<dbReference type="EMBL" id="JAPQFJ010000013">
    <property type="protein sequence ID" value="MCY6959511.1"/>
    <property type="molecule type" value="Genomic_DNA"/>
</dbReference>
<evidence type="ECO:0008006" key="4">
    <source>
        <dbReference type="Google" id="ProtNLM"/>
    </source>
</evidence>
<keyword evidence="1" id="KW-1133">Transmembrane helix</keyword>
<feature type="transmembrane region" description="Helical" evidence="1">
    <location>
        <begin position="68"/>
        <end position="88"/>
    </location>
</feature>
<feature type="transmembrane region" description="Helical" evidence="1">
    <location>
        <begin position="42"/>
        <end position="62"/>
    </location>
</feature>
<reference evidence="2" key="1">
    <citation type="submission" date="2022-12" db="EMBL/GenBank/DDBJ databases">
        <title>Clostridium sp. nov., isolated from industrial wastewater.</title>
        <authorList>
            <person name="Jiayan W."/>
        </authorList>
    </citation>
    <scope>NUCLEOTIDE SEQUENCE</scope>
    <source>
        <strain evidence="2">ZC22-4</strain>
    </source>
</reference>
<protein>
    <recommendedName>
        <fullName evidence="4">Holin</fullName>
    </recommendedName>
</protein>
<feature type="transmembrane region" description="Helical" evidence="1">
    <location>
        <begin position="12"/>
        <end position="30"/>
    </location>
</feature>
<evidence type="ECO:0000313" key="3">
    <source>
        <dbReference type="Proteomes" id="UP001144612"/>
    </source>
</evidence>
<proteinExistence type="predicted"/>
<accession>A0ABT4DE76</accession>